<comment type="caution">
    <text evidence="1">The sequence shown here is derived from an EMBL/GenBank/DDBJ whole genome shotgun (WGS) entry which is preliminary data.</text>
</comment>
<evidence type="ECO:0000313" key="1">
    <source>
        <dbReference type="EMBL" id="MSA68702.1"/>
    </source>
</evidence>
<reference evidence="1" key="1">
    <citation type="journal article" date="2019" name="Nat. Med.">
        <title>A library of human gut bacterial isolates paired with longitudinal multiomics data enables mechanistic microbiome research.</title>
        <authorList>
            <person name="Poyet M."/>
            <person name="Groussin M."/>
            <person name="Gibbons S.M."/>
            <person name="Avila-Pacheco J."/>
            <person name="Jiang X."/>
            <person name="Kearney S.M."/>
            <person name="Perrotta A.R."/>
            <person name="Berdy B."/>
            <person name="Zhao S."/>
            <person name="Lieberman T.D."/>
            <person name="Swanson P.K."/>
            <person name="Smith M."/>
            <person name="Roesemann S."/>
            <person name="Alexander J.E."/>
            <person name="Rich S.A."/>
            <person name="Livny J."/>
            <person name="Vlamakis H."/>
            <person name="Clish C."/>
            <person name="Bullock K."/>
            <person name="Deik A."/>
            <person name="Scott J."/>
            <person name="Pierce K.A."/>
            <person name="Xavier R.J."/>
            <person name="Alm E.J."/>
        </authorList>
    </citation>
    <scope>NUCLEOTIDE SEQUENCE</scope>
    <source>
        <strain evidence="1">BIOML-A18</strain>
    </source>
</reference>
<gene>
    <name evidence="1" type="ORF">GKC89_06320</name>
</gene>
<dbReference type="AlphaFoldDB" id="A0A6A8HKX5"/>
<dbReference type="EMBL" id="WKOD01000015">
    <property type="protein sequence ID" value="MSA68702.1"/>
    <property type="molecule type" value="Genomic_DNA"/>
</dbReference>
<name>A0A6A8HKX5_9LACO</name>
<sequence length="53" mass="5788">MISAVATRHELIMSLVAGLNPIMKVWKRALMSPYASFGRPKASSSRLGSPCLR</sequence>
<protein>
    <submittedName>
        <fullName evidence="1">Uncharacterized protein</fullName>
    </submittedName>
</protein>
<proteinExistence type="predicted"/>
<accession>A0A6A8HKX5</accession>
<organism evidence="1">
    <name type="scientific">Ligilactobacillus ruminis</name>
    <dbReference type="NCBI Taxonomy" id="1623"/>
    <lineage>
        <taxon>Bacteria</taxon>
        <taxon>Bacillati</taxon>
        <taxon>Bacillota</taxon>
        <taxon>Bacilli</taxon>
        <taxon>Lactobacillales</taxon>
        <taxon>Lactobacillaceae</taxon>
        <taxon>Ligilactobacillus</taxon>
    </lineage>
</organism>